<dbReference type="SMART" id="SM00388">
    <property type="entry name" value="HisKA"/>
    <property type="match status" value="1"/>
</dbReference>
<dbReference type="Pfam" id="PF02518">
    <property type="entry name" value="HATPase_c"/>
    <property type="match status" value="1"/>
</dbReference>
<dbReference type="InterPro" id="IPR001789">
    <property type="entry name" value="Sig_transdc_resp-reg_receiver"/>
</dbReference>
<dbReference type="Gene3D" id="1.20.58.920">
    <property type="match status" value="1"/>
</dbReference>
<comment type="catalytic activity">
    <reaction evidence="1">
        <text>ATP + protein L-histidine = ADP + protein N-phospho-L-histidine.</text>
        <dbReference type="EC" id="2.7.13.3"/>
    </reaction>
</comment>
<name>A0ABX2PWD9_9RHOB</name>
<evidence type="ECO:0000256" key="9">
    <source>
        <dbReference type="ARBA" id="ARBA00022777"/>
    </source>
</evidence>
<dbReference type="Gene3D" id="6.10.340.10">
    <property type="match status" value="1"/>
</dbReference>
<evidence type="ECO:0000256" key="1">
    <source>
        <dbReference type="ARBA" id="ARBA00000085"/>
    </source>
</evidence>
<dbReference type="Pfam" id="PF01627">
    <property type="entry name" value="Hpt"/>
    <property type="match status" value="1"/>
</dbReference>
<evidence type="ECO:0000256" key="17">
    <source>
        <dbReference type="SAM" id="Phobius"/>
    </source>
</evidence>
<dbReference type="SMART" id="SM00387">
    <property type="entry name" value="HATPase_c"/>
    <property type="match status" value="1"/>
</dbReference>
<reference evidence="22 23" key="1">
    <citation type="submission" date="2020-06" db="EMBL/GenBank/DDBJ databases">
        <authorList>
            <person name="Cao W.R."/>
        </authorList>
    </citation>
    <scope>NUCLEOTIDE SEQUENCE [LARGE SCALE GENOMIC DNA]</scope>
    <source>
        <strain evidence="22 23">B1Z28</strain>
    </source>
</reference>
<evidence type="ECO:0000256" key="13">
    <source>
        <dbReference type="ARBA" id="ARBA00023136"/>
    </source>
</evidence>
<proteinExistence type="predicted"/>
<dbReference type="SMART" id="SM00448">
    <property type="entry name" value="REC"/>
    <property type="match status" value="1"/>
</dbReference>
<dbReference type="RefSeq" id="WP_176867541.1">
    <property type="nucleotide sequence ID" value="NZ_JABXWT010000028.1"/>
</dbReference>
<evidence type="ECO:0000313" key="23">
    <source>
        <dbReference type="Proteomes" id="UP000630805"/>
    </source>
</evidence>
<evidence type="ECO:0000256" key="4">
    <source>
        <dbReference type="ARBA" id="ARBA00022475"/>
    </source>
</evidence>
<dbReference type="InterPro" id="IPR003661">
    <property type="entry name" value="HisK_dim/P_dom"/>
</dbReference>
<dbReference type="PRINTS" id="PR00344">
    <property type="entry name" value="BCTRLSENSOR"/>
</dbReference>
<protein>
    <recommendedName>
        <fullName evidence="3">histidine kinase</fullName>
        <ecNumber evidence="3">2.7.13.3</ecNumber>
    </recommendedName>
</protein>
<dbReference type="CDD" id="cd06225">
    <property type="entry name" value="HAMP"/>
    <property type="match status" value="1"/>
</dbReference>
<keyword evidence="13 17" id="KW-0472">Membrane</keyword>
<dbReference type="Pfam" id="PF00072">
    <property type="entry name" value="Response_reg"/>
    <property type="match status" value="1"/>
</dbReference>
<dbReference type="InterPro" id="IPR036641">
    <property type="entry name" value="HPT_dom_sf"/>
</dbReference>
<accession>A0ABX2PWD9</accession>
<evidence type="ECO:0000259" key="18">
    <source>
        <dbReference type="PROSITE" id="PS50109"/>
    </source>
</evidence>
<dbReference type="InterPro" id="IPR005467">
    <property type="entry name" value="His_kinase_dom"/>
</dbReference>
<evidence type="ECO:0000256" key="6">
    <source>
        <dbReference type="ARBA" id="ARBA00022553"/>
    </source>
</evidence>
<feature type="domain" description="HAMP" evidence="20">
    <location>
        <begin position="338"/>
        <end position="390"/>
    </location>
</feature>
<dbReference type="PROSITE" id="PS50885">
    <property type="entry name" value="HAMP"/>
    <property type="match status" value="1"/>
</dbReference>
<dbReference type="PROSITE" id="PS50894">
    <property type="entry name" value="HPT"/>
    <property type="match status" value="1"/>
</dbReference>
<evidence type="ECO:0000256" key="7">
    <source>
        <dbReference type="ARBA" id="ARBA00022679"/>
    </source>
</evidence>
<dbReference type="SUPFAM" id="SSF47226">
    <property type="entry name" value="Histidine-containing phosphotransfer domain, HPT domain"/>
    <property type="match status" value="1"/>
</dbReference>
<dbReference type="InterPro" id="IPR038188">
    <property type="entry name" value="TorS_sensor_sf"/>
</dbReference>
<keyword evidence="12" id="KW-0902">Two-component regulatory system</keyword>
<feature type="transmembrane region" description="Helical" evidence="17">
    <location>
        <begin position="314"/>
        <end position="333"/>
    </location>
</feature>
<dbReference type="SMART" id="SM00073">
    <property type="entry name" value="HPT"/>
    <property type="match status" value="1"/>
</dbReference>
<feature type="domain" description="Histidine kinase" evidence="18">
    <location>
        <begin position="433"/>
        <end position="655"/>
    </location>
</feature>
<dbReference type="CDD" id="cd00082">
    <property type="entry name" value="HisKA"/>
    <property type="match status" value="1"/>
</dbReference>
<keyword evidence="5" id="KW-0997">Cell inner membrane</keyword>
<dbReference type="SUPFAM" id="SSF47384">
    <property type="entry name" value="Homodimeric domain of signal transducing histidine kinase"/>
    <property type="match status" value="1"/>
</dbReference>
<dbReference type="SMART" id="SM00304">
    <property type="entry name" value="HAMP"/>
    <property type="match status" value="1"/>
</dbReference>
<dbReference type="InterPro" id="IPR003594">
    <property type="entry name" value="HATPase_dom"/>
</dbReference>
<dbReference type="InterPro" id="IPR036890">
    <property type="entry name" value="HATPase_C_sf"/>
</dbReference>
<evidence type="ECO:0000256" key="10">
    <source>
        <dbReference type="ARBA" id="ARBA00022840"/>
    </source>
</evidence>
<dbReference type="SUPFAM" id="SSF52172">
    <property type="entry name" value="CheY-like"/>
    <property type="match status" value="1"/>
</dbReference>
<keyword evidence="9" id="KW-0418">Kinase</keyword>
<keyword evidence="10" id="KW-0067">ATP-binding</keyword>
<evidence type="ECO:0000259" key="19">
    <source>
        <dbReference type="PROSITE" id="PS50110"/>
    </source>
</evidence>
<dbReference type="Gene3D" id="3.40.50.2300">
    <property type="match status" value="1"/>
</dbReference>
<feature type="domain" description="HPt" evidence="21">
    <location>
        <begin position="813"/>
        <end position="908"/>
    </location>
</feature>
<dbReference type="CDD" id="cd17546">
    <property type="entry name" value="REC_hyHK_CKI1_RcsC-like"/>
    <property type="match status" value="1"/>
</dbReference>
<keyword evidence="16" id="KW-0175">Coiled coil</keyword>
<evidence type="ECO:0000256" key="15">
    <source>
        <dbReference type="PROSITE-ProRule" id="PRU00169"/>
    </source>
</evidence>
<gene>
    <name evidence="22" type="ORF">HW561_22210</name>
</gene>
<comment type="caution">
    <text evidence="22">The sequence shown here is derived from an EMBL/GenBank/DDBJ whole genome shotgun (WGS) entry which is preliminary data.</text>
</comment>
<dbReference type="PROSITE" id="PS50110">
    <property type="entry name" value="RESPONSE_REGULATORY"/>
    <property type="match status" value="1"/>
</dbReference>
<keyword evidence="8 17" id="KW-0812">Transmembrane</keyword>
<dbReference type="InterPro" id="IPR008207">
    <property type="entry name" value="Sig_transdc_His_kin_Hpt_dom"/>
</dbReference>
<evidence type="ECO:0000256" key="2">
    <source>
        <dbReference type="ARBA" id="ARBA00004429"/>
    </source>
</evidence>
<feature type="modified residue" description="4-aspartylphosphate" evidence="15">
    <location>
        <position position="725"/>
    </location>
</feature>
<keyword evidence="23" id="KW-1185">Reference proteome</keyword>
<keyword evidence="6 15" id="KW-0597">Phosphoprotein</keyword>
<feature type="domain" description="Response regulatory" evidence="19">
    <location>
        <begin position="676"/>
        <end position="791"/>
    </location>
</feature>
<evidence type="ECO:0000256" key="12">
    <source>
        <dbReference type="ARBA" id="ARBA00023012"/>
    </source>
</evidence>
<sequence length="918" mass="100110">MVGLTILASLIAVSANSYLSTQQRALIQDKLPTGPLVRKIVDASGLVSALAPSFSDVGSEAELERLTTALEQEMRVLRADLTTLEDIFPNANRDADAKALTDLNSTINNLVSLASSRLKLQSELEMGQARTTQTVSDLTDLLSGQTDIARVGITATIAELYSNDGNTSQTLSKLADVDFFTYDRHLELSQSVEKAGFLLVQVPFQEDTAQLQSLSKEVFAELEFAARRTRFLSSYAAKIRARELLAILNENLVEDGSVEQQSRLLSQTAELGDQVATLRERTAHLNEITERHLLAVRAEILSSQSKAQRLGRNIAFGLMGVLALIGLAAVYSWQLARRNVVNRLRGVAEHIEALAQEDYARDIPVTGPDEIGHMEVSLHVLRRRAAQARQLRDDLESTVKERTRQIATEMEAHDVARSEAEAANRAKSEFLAMMSHEIRTPLNGVIGMLRLLESEITEADSADRLTTARVSAEDLLRLTNDILDYASTENRRLELQNKHFALRDLVGQLGSYLGVGAEAKGLASSVTLMPDAPVALLGDLSKIRQIVVNLLSNAVKYTLEGRIDMTIDHAIESDSGQPVLSFAVTDTGVGIKAEEMGYIFDAYGRGHMRDVGEIQGMGLGLSISRRITEILGGLLSVESEPGVGSCFTLTIPLAEGDIAQITKTSDAVVRASFDKTVLLVEDNAVNRMVAHGYLERLGCRVIDAETGKAALEKVREDNIDLVLLDLDLPDMSGQQVSEGMRSKLSTCPPIVALTAHNISDTAAERRRLGVDGILTKPASPRELSRYLREDSSAPDQAETVTLVSLTEDLEELGRETTAAILQEYVEQAKRGRVEINEAIEAKDYTHLEKTAHRLKGAASNFQLESLCRELANLEQIARVNGDVSVVKESLAKAFNQSSMDLDNAIQVLGLQISGGANK</sequence>
<evidence type="ECO:0000256" key="16">
    <source>
        <dbReference type="SAM" id="Coils"/>
    </source>
</evidence>
<evidence type="ECO:0000256" key="8">
    <source>
        <dbReference type="ARBA" id="ARBA00022692"/>
    </source>
</evidence>
<dbReference type="EC" id="2.7.13.3" evidence="3"/>
<feature type="modified residue" description="Phosphohistidine" evidence="14">
    <location>
        <position position="852"/>
    </location>
</feature>
<dbReference type="PANTHER" id="PTHR43047:SF78">
    <property type="entry name" value="SENSORY_REGULATORY PROTEIN RPFC"/>
    <property type="match status" value="1"/>
</dbReference>
<evidence type="ECO:0000313" key="22">
    <source>
        <dbReference type="EMBL" id="NVO58500.1"/>
    </source>
</evidence>
<evidence type="ECO:0000259" key="21">
    <source>
        <dbReference type="PROSITE" id="PS50894"/>
    </source>
</evidence>
<dbReference type="PANTHER" id="PTHR43047">
    <property type="entry name" value="TWO-COMPONENT HISTIDINE PROTEIN KINASE"/>
    <property type="match status" value="1"/>
</dbReference>
<keyword evidence="4" id="KW-1003">Cell membrane</keyword>
<keyword evidence="7" id="KW-0808">Transferase</keyword>
<evidence type="ECO:0000256" key="11">
    <source>
        <dbReference type="ARBA" id="ARBA00022989"/>
    </source>
</evidence>
<dbReference type="Gene3D" id="1.10.287.130">
    <property type="match status" value="1"/>
</dbReference>
<organism evidence="22 23">
    <name type="scientific">Ruegeria haliotis</name>
    <dbReference type="NCBI Taxonomy" id="2747601"/>
    <lineage>
        <taxon>Bacteria</taxon>
        <taxon>Pseudomonadati</taxon>
        <taxon>Pseudomonadota</taxon>
        <taxon>Alphaproteobacteria</taxon>
        <taxon>Rhodobacterales</taxon>
        <taxon>Roseobacteraceae</taxon>
        <taxon>Ruegeria</taxon>
    </lineage>
</organism>
<keyword evidence="10" id="KW-0547">Nucleotide-binding</keyword>
<dbReference type="InterPro" id="IPR003660">
    <property type="entry name" value="HAMP_dom"/>
</dbReference>
<dbReference type="Pfam" id="PF00512">
    <property type="entry name" value="HisKA"/>
    <property type="match status" value="1"/>
</dbReference>
<dbReference type="SUPFAM" id="SSF55874">
    <property type="entry name" value="ATPase domain of HSP90 chaperone/DNA topoisomerase II/histidine kinase"/>
    <property type="match status" value="1"/>
</dbReference>
<dbReference type="Gene3D" id="1.20.120.160">
    <property type="entry name" value="HPT domain"/>
    <property type="match status" value="1"/>
</dbReference>
<dbReference type="InterPro" id="IPR036097">
    <property type="entry name" value="HisK_dim/P_sf"/>
</dbReference>
<evidence type="ECO:0000256" key="5">
    <source>
        <dbReference type="ARBA" id="ARBA00022519"/>
    </source>
</evidence>
<keyword evidence="11 17" id="KW-1133">Transmembrane helix</keyword>
<evidence type="ECO:0000256" key="3">
    <source>
        <dbReference type="ARBA" id="ARBA00012438"/>
    </source>
</evidence>
<dbReference type="PROSITE" id="PS50109">
    <property type="entry name" value="HIS_KIN"/>
    <property type="match status" value="1"/>
</dbReference>
<dbReference type="InterPro" id="IPR011006">
    <property type="entry name" value="CheY-like_superfamily"/>
</dbReference>
<dbReference type="Pfam" id="PF00672">
    <property type="entry name" value="HAMP"/>
    <property type="match status" value="1"/>
</dbReference>
<dbReference type="Proteomes" id="UP000630805">
    <property type="component" value="Unassembled WGS sequence"/>
</dbReference>
<dbReference type="Gene3D" id="3.30.565.10">
    <property type="entry name" value="Histidine kinase-like ATPase, C-terminal domain"/>
    <property type="match status" value="1"/>
</dbReference>
<comment type="subcellular location">
    <subcellularLocation>
        <location evidence="2">Cell inner membrane</location>
        <topology evidence="2">Multi-pass membrane protein</topology>
    </subcellularLocation>
</comment>
<feature type="coiled-coil region" evidence="16">
    <location>
        <begin position="378"/>
        <end position="405"/>
    </location>
</feature>
<dbReference type="InterPro" id="IPR004358">
    <property type="entry name" value="Sig_transdc_His_kin-like_C"/>
</dbReference>
<evidence type="ECO:0000256" key="14">
    <source>
        <dbReference type="PROSITE-ProRule" id="PRU00110"/>
    </source>
</evidence>
<evidence type="ECO:0000259" key="20">
    <source>
        <dbReference type="PROSITE" id="PS50885"/>
    </source>
</evidence>
<dbReference type="EMBL" id="JABXWT010000028">
    <property type="protein sequence ID" value="NVO58500.1"/>
    <property type="molecule type" value="Genomic_DNA"/>
</dbReference>